<keyword evidence="4 7" id="KW-0413">Isomerase</keyword>
<dbReference type="Gene3D" id="3.30.390.10">
    <property type="entry name" value="Enolase-like, N-terminal domain"/>
    <property type="match status" value="1"/>
</dbReference>
<keyword evidence="10" id="KW-1185">Reference proteome</keyword>
<organism evidence="9 10">
    <name type="scientific">Paludibaculum fermentans</name>
    <dbReference type="NCBI Taxonomy" id="1473598"/>
    <lineage>
        <taxon>Bacteria</taxon>
        <taxon>Pseudomonadati</taxon>
        <taxon>Acidobacteriota</taxon>
        <taxon>Terriglobia</taxon>
        <taxon>Bryobacterales</taxon>
        <taxon>Bryobacteraceae</taxon>
        <taxon>Paludibaculum</taxon>
    </lineage>
</organism>
<dbReference type="SFLD" id="SFLDS00001">
    <property type="entry name" value="Enolase"/>
    <property type="match status" value="1"/>
</dbReference>
<dbReference type="Proteomes" id="UP000593892">
    <property type="component" value="Chromosome"/>
</dbReference>
<dbReference type="GO" id="GO:0016855">
    <property type="term" value="F:racemase and epimerase activity, acting on amino acids and derivatives"/>
    <property type="evidence" value="ECO:0007669"/>
    <property type="project" value="UniProtKB-UniRule"/>
</dbReference>
<dbReference type="Pfam" id="PF13378">
    <property type="entry name" value="MR_MLE_C"/>
    <property type="match status" value="1"/>
</dbReference>
<dbReference type="InterPro" id="IPR034593">
    <property type="entry name" value="DgoD-like"/>
</dbReference>
<dbReference type="PANTHER" id="PTHR48080:SF3">
    <property type="entry name" value="ENOLASE SUPERFAMILY MEMBER DDB_G0284701"/>
    <property type="match status" value="1"/>
</dbReference>
<dbReference type="KEGG" id="pfer:IRI77_12070"/>
<dbReference type="AlphaFoldDB" id="A0A7S7NY93"/>
<evidence type="ECO:0000259" key="8">
    <source>
        <dbReference type="SMART" id="SM00922"/>
    </source>
</evidence>
<dbReference type="InterPro" id="IPR029065">
    <property type="entry name" value="Enolase_C-like"/>
</dbReference>
<proteinExistence type="inferred from homology"/>
<feature type="active site" description="Proton acceptor; specific for (R)-substrate epimerization" evidence="5">
    <location>
        <position position="164"/>
    </location>
</feature>
<dbReference type="CDD" id="cd03319">
    <property type="entry name" value="L-Ala-DL-Glu_epimerase"/>
    <property type="match status" value="1"/>
</dbReference>
<protein>
    <recommendedName>
        <fullName evidence="7">Dipeptide epimerase</fullName>
        <ecNumber evidence="7">5.1.1.-</ecNumber>
    </recommendedName>
</protein>
<dbReference type="SUPFAM" id="SSF51604">
    <property type="entry name" value="Enolase C-terminal domain-like"/>
    <property type="match status" value="1"/>
</dbReference>
<dbReference type="PANTHER" id="PTHR48080">
    <property type="entry name" value="D-GALACTONATE DEHYDRATASE-RELATED"/>
    <property type="match status" value="1"/>
</dbReference>
<comment type="similarity">
    <text evidence="1 7">Belongs to the mandelate racemase/muconate lactonizing enzyme family.</text>
</comment>
<dbReference type="InterPro" id="IPR013342">
    <property type="entry name" value="Mandelate_racemase_C"/>
</dbReference>
<evidence type="ECO:0000256" key="5">
    <source>
        <dbReference type="PIRSR" id="PIRSR634603-1"/>
    </source>
</evidence>
<dbReference type="SFLD" id="SFLDG00180">
    <property type="entry name" value="muconate_cycloisomerase"/>
    <property type="match status" value="1"/>
</dbReference>
<dbReference type="Pfam" id="PF02746">
    <property type="entry name" value="MR_MLE_N"/>
    <property type="match status" value="1"/>
</dbReference>
<feature type="active site" description="Proton acceptor; specific for (S)-substrate epimerization" evidence="5">
    <location>
        <position position="262"/>
    </location>
</feature>
<evidence type="ECO:0000256" key="4">
    <source>
        <dbReference type="ARBA" id="ARBA00023235"/>
    </source>
</evidence>
<name>A0A7S7NY93_PALFE</name>
<evidence type="ECO:0000256" key="7">
    <source>
        <dbReference type="RuleBase" id="RU366006"/>
    </source>
</evidence>
<evidence type="ECO:0000256" key="3">
    <source>
        <dbReference type="ARBA" id="ARBA00022842"/>
    </source>
</evidence>
<feature type="binding site" evidence="6">
    <location>
        <position position="215"/>
    </location>
    <ligand>
        <name>Mg(2+)</name>
        <dbReference type="ChEBI" id="CHEBI:18420"/>
    </ligand>
</feature>
<dbReference type="GO" id="GO:0046872">
    <property type="term" value="F:metal ion binding"/>
    <property type="evidence" value="ECO:0007669"/>
    <property type="project" value="UniProtKB-KW"/>
</dbReference>
<keyword evidence="3 6" id="KW-0460">Magnesium</keyword>
<dbReference type="EC" id="5.1.1.-" evidence="7"/>
<evidence type="ECO:0000256" key="2">
    <source>
        <dbReference type="ARBA" id="ARBA00022723"/>
    </source>
</evidence>
<dbReference type="InterPro" id="IPR034603">
    <property type="entry name" value="Dipeptide_epimerase"/>
</dbReference>
<reference evidence="9 10" key="1">
    <citation type="submission" date="2020-10" db="EMBL/GenBank/DDBJ databases">
        <title>Complete genome sequence of Paludibaculum fermentans P105T, a facultatively anaerobic acidobacterium capable of dissimilatory Fe(III) reduction.</title>
        <authorList>
            <person name="Dedysh S.N."/>
            <person name="Beletsky A.V."/>
            <person name="Kulichevskaya I.S."/>
            <person name="Mardanov A.V."/>
            <person name="Ravin N.V."/>
        </authorList>
    </citation>
    <scope>NUCLEOTIDE SEQUENCE [LARGE SCALE GENOMIC DNA]</scope>
    <source>
        <strain evidence="9 10">P105</strain>
    </source>
</reference>
<dbReference type="SMART" id="SM00922">
    <property type="entry name" value="MR_MLE"/>
    <property type="match status" value="1"/>
</dbReference>
<dbReference type="InterPro" id="IPR036849">
    <property type="entry name" value="Enolase-like_C_sf"/>
</dbReference>
<accession>A0A7S7NY93</accession>
<dbReference type="InterPro" id="IPR029017">
    <property type="entry name" value="Enolase-like_N"/>
</dbReference>
<evidence type="ECO:0000313" key="10">
    <source>
        <dbReference type="Proteomes" id="UP000593892"/>
    </source>
</evidence>
<dbReference type="InterPro" id="IPR013341">
    <property type="entry name" value="Mandelate_racemase_N_dom"/>
</dbReference>
<dbReference type="EMBL" id="CP063849">
    <property type="protein sequence ID" value="QOY91984.1"/>
    <property type="molecule type" value="Genomic_DNA"/>
</dbReference>
<feature type="domain" description="Mandelate racemase/muconate lactonizing enzyme C-terminal" evidence="8">
    <location>
        <begin position="145"/>
        <end position="236"/>
    </location>
</feature>
<comment type="cofactor">
    <cofactor evidence="6 7">
        <name>Mg(2+)</name>
        <dbReference type="ChEBI" id="CHEBI:18420"/>
    </cofactor>
    <text evidence="6 7">Binds 1 Mg(2+) ion per subunit.</text>
</comment>
<dbReference type="SUPFAM" id="SSF54826">
    <property type="entry name" value="Enolase N-terminal domain-like"/>
    <property type="match status" value="1"/>
</dbReference>
<sequence length="349" mass="38358">MAAPVPTKKNGLVLKTRRLKLKHTWTTVMSSSDYRDTFYVEFTNGGVTGIGEGAPIIRYKESAETCTAALEAIRPWLESADPWAFAKFMQGAFQKIEGNWAGKAALDIALLDWVGKKLNIPLWRHFGLDRNDAPVTTFSIGIDKAEVVRQKVLEAEAFPVLKVKVGLANDEEMIASVRAATKKPLRVDANEGFKSKEEAVEKINWLEKQGVEFIEQPLPAANLEDMNWIRKRVHMPIIADEACLHPSDIPKLAPHFDGVNIKIDKCGGLLEGWRMIQLARSLNLKVMLGCMVSSSVAVTAAAQLSPLVDYADLDGFLLISNDPYDGVKVEKGKLVLPTGPGLGLKARPA</sequence>
<evidence type="ECO:0000256" key="1">
    <source>
        <dbReference type="ARBA" id="ARBA00008031"/>
    </source>
</evidence>
<gene>
    <name evidence="9" type="ORF">IRI77_12070</name>
</gene>
<keyword evidence="2 6" id="KW-0479">Metal-binding</keyword>
<evidence type="ECO:0000256" key="6">
    <source>
        <dbReference type="PIRSR" id="PIRSR634603-3"/>
    </source>
</evidence>
<feature type="binding site" evidence="6">
    <location>
        <position position="188"/>
    </location>
    <ligand>
        <name>Mg(2+)</name>
        <dbReference type="ChEBI" id="CHEBI:18420"/>
    </ligand>
</feature>
<feature type="binding site" evidence="6">
    <location>
        <position position="240"/>
    </location>
    <ligand>
        <name>Mg(2+)</name>
        <dbReference type="ChEBI" id="CHEBI:18420"/>
    </ligand>
</feature>
<evidence type="ECO:0000313" key="9">
    <source>
        <dbReference type="EMBL" id="QOY91984.1"/>
    </source>
</evidence>
<dbReference type="Gene3D" id="3.20.20.120">
    <property type="entry name" value="Enolase-like C-terminal domain"/>
    <property type="match status" value="1"/>
</dbReference>